<dbReference type="EMBL" id="BJWK01000014">
    <property type="protein sequence ID" value="GEM11378.1"/>
    <property type="molecule type" value="Genomic_DNA"/>
</dbReference>
<dbReference type="SUPFAM" id="SSF55154">
    <property type="entry name" value="CYTH-like phosphatases"/>
    <property type="match status" value="1"/>
</dbReference>
<feature type="compositionally biased region" description="Basic and acidic residues" evidence="9">
    <location>
        <begin position="351"/>
        <end position="360"/>
    </location>
</feature>
<keyword evidence="6 8" id="KW-0539">Nucleus</keyword>
<evidence type="ECO:0000313" key="11">
    <source>
        <dbReference type="EMBL" id="GEM11378.1"/>
    </source>
</evidence>
<evidence type="ECO:0000313" key="12">
    <source>
        <dbReference type="Proteomes" id="UP000321518"/>
    </source>
</evidence>
<dbReference type="GO" id="GO:0031533">
    <property type="term" value="C:mRNA capping enzyme complex"/>
    <property type="evidence" value="ECO:0007669"/>
    <property type="project" value="UniProtKB-UniRule"/>
</dbReference>
<dbReference type="GO" id="GO:0140818">
    <property type="term" value="F:mRNA 5'-triphosphate monophosphatase activity"/>
    <property type="evidence" value="ECO:0007669"/>
    <property type="project" value="UniProtKB-EC"/>
</dbReference>
<proteinExistence type="inferred from homology"/>
<dbReference type="Gene3D" id="3.20.100.10">
    <property type="entry name" value="mRNA triphosphatase Cet1-like"/>
    <property type="match status" value="1"/>
</dbReference>
<evidence type="ECO:0000256" key="7">
    <source>
        <dbReference type="ARBA" id="ARBA00047740"/>
    </source>
</evidence>
<dbReference type="InterPro" id="IPR040343">
    <property type="entry name" value="Cet1/Ctl1"/>
</dbReference>
<comment type="subunit">
    <text evidence="8">Heterodimer. The mRNA-capping enzyme is composed of two separate chains alpha and beta, respectively a mRNA guanylyltransferase and an mRNA 5'-triphosphate monophosphatase.</text>
</comment>
<evidence type="ECO:0000256" key="2">
    <source>
        <dbReference type="ARBA" id="ARBA00004123"/>
    </source>
</evidence>
<evidence type="ECO:0000256" key="4">
    <source>
        <dbReference type="ARBA" id="ARBA00022664"/>
    </source>
</evidence>
<dbReference type="Proteomes" id="UP000321518">
    <property type="component" value="Unassembled WGS sequence"/>
</dbReference>
<dbReference type="GO" id="GO:0006370">
    <property type="term" value="P:7-methylguanosine mRNA capping"/>
    <property type="evidence" value="ECO:0007669"/>
    <property type="project" value="UniProtKB-UniRule"/>
</dbReference>
<organism evidence="11 12">
    <name type="scientific">Rhodotorula toruloides</name>
    <name type="common">Yeast</name>
    <name type="synonym">Rhodosporidium toruloides</name>
    <dbReference type="NCBI Taxonomy" id="5286"/>
    <lineage>
        <taxon>Eukaryota</taxon>
        <taxon>Fungi</taxon>
        <taxon>Dikarya</taxon>
        <taxon>Basidiomycota</taxon>
        <taxon>Pucciniomycotina</taxon>
        <taxon>Microbotryomycetes</taxon>
        <taxon>Sporidiobolales</taxon>
        <taxon>Sporidiobolaceae</taxon>
        <taxon>Rhodotorula</taxon>
    </lineage>
</organism>
<comment type="catalytic activity">
    <reaction evidence="7">
        <text>a 5'-end triphospho-ribonucleoside in mRNA + H2O = a 5'-end diphospho-ribonucleoside in mRNA + phosphate + H(+)</text>
        <dbReference type="Rhea" id="RHEA:67004"/>
        <dbReference type="Rhea" id="RHEA-COMP:17164"/>
        <dbReference type="Rhea" id="RHEA-COMP:17165"/>
        <dbReference type="ChEBI" id="CHEBI:15377"/>
        <dbReference type="ChEBI" id="CHEBI:15378"/>
        <dbReference type="ChEBI" id="CHEBI:43474"/>
        <dbReference type="ChEBI" id="CHEBI:167616"/>
        <dbReference type="ChEBI" id="CHEBI:167618"/>
        <dbReference type="EC" id="3.6.1.74"/>
    </reaction>
    <physiologicalReaction direction="left-to-right" evidence="7">
        <dbReference type="Rhea" id="RHEA:67005"/>
    </physiologicalReaction>
</comment>
<evidence type="ECO:0000259" key="10">
    <source>
        <dbReference type="Pfam" id="PF02940"/>
    </source>
</evidence>
<keyword evidence="8" id="KW-0506">mRNA capping</keyword>
<evidence type="ECO:0000256" key="6">
    <source>
        <dbReference type="ARBA" id="ARBA00023242"/>
    </source>
</evidence>
<comment type="function">
    <text evidence="8">First step of mRNA capping. Converts the 5'-triphosphate end of a nascent mRNA chain into a diphosphate end.</text>
</comment>
<feature type="compositionally biased region" description="Low complexity" evidence="9">
    <location>
        <begin position="154"/>
        <end position="169"/>
    </location>
</feature>
<keyword evidence="5 8" id="KW-0378">Hydrolase</keyword>
<feature type="domain" description="mRNA triphosphatase Cet1-like" evidence="10">
    <location>
        <begin position="233"/>
        <end position="440"/>
    </location>
</feature>
<feature type="region of interest" description="Disordered" evidence="9">
    <location>
        <begin position="1"/>
        <end position="193"/>
    </location>
</feature>
<evidence type="ECO:0000256" key="1">
    <source>
        <dbReference type="ARBA" id="ARBA00001946"/>
    </source>
</evidence>
<dbReference type="PANTHER" id="PTHR28118">
    <property type="entry name" value="POLYNUCLEOTIDE 5'-TRIPHOSPHATASE-RELATED"/>
    <property type="match status" value="1"/>
</dbReference>
<dbReference type="EC" id="3.6.1.74" evidence="8"/>
<name>A0A511KLX3_RHOTO</name>
<feature type="compositionally biased region" description="Low complexity" evidence="9">
    <location>
        <begin position="18"/>
        <end position="34"/>
    </location>
</feature>
<sequence>MPSPFSHAGQLPPKRSPRVSPSLSPSIHSLLNNPGDVDTPFDNDYFSASGGQDAGSLFAGEGSNGSRKVTSPSPTAMLPSAAATASPGPVGFQNLLTPDPAHTCGGEAAQRPHKRARPTSSSSSIGSFGAGAGAFDGPNGSRATEDEEEGAMQPPATRVRRSSSTSSTPAPAPSTPTIPRRSASPTRQNPPAPAAVAYITPTAQPAPPPPPPVPARRGSLALEPSIFNVEPIDEFTREVADWLWGFCAQLDWNTVEIEAKIGLLVDRNGGMRVNLPVPIETILTDDSGLRFESNMTVNQHKAFNHLLNSRVEESAHPSYAFAPVRYSHTRELDTFHEIPASQGQPKRKVRVTRDQKDKGKPPVVVEKVRVADMNIFNPKRLFDWRVSVSLEMPAPMPDTPPTHSRYKDRISYSHQLFQVDLTQVTVPSSTKPTHELEIEFKRARGLLEEAAKEQRGEENKYLEMVQVLLNNIRMLIRNASNP</sequence>
<accession>A0A511KLX3</accession>
<comment type="subcellular location">
    <subcellularLocation>
        <location evidence="2 8">Nucleus</location>
    </subcellularLocation>
</comment>
<comment type="caution">
    <text evidence="11">The sequence shown here is derived from an EMBL/GenBank/DDBJ whole genome shotgun (WGS) entry which is preliminary data.</text>
</comment>
<dbReference type="PANTHER" id="PTHR28118:SF1">
    <property type="entry name" value="POLYNUCLEOTIDE 5'-TRIPHOSPHATASE CTL1-RELATED"/>
    <property type="match status" value="1"/>
</dbReference>
<comment type="cofactor">
    <cofactor evidence="1 8">
        <name>Mg(2+)</name>
        <dbReference type="ChEBI" id="CHEBI:18420"/>
    </cofactor>
</comment>
<comment type="similarity">
    <text evidence="3 8">Belongs to the fungal TPase family.</text>
</comment>
<feature type="region of interest" description="Disordered" evidence="9">
    <location>
        <begin position="341"/>
        <end position="360"/>
    </location>
</feature>
<dbReference type="InterPro" id="IPR037009">
    <property type="entry name" value="mRNA_triPase_Cet1_sf"/>
</dbReference>
<protein>
    <recommendedName>
        <fullName evidence="8">mRNA-capping enzyme subunit beta</fullName>
        <ecNumber evidence="8">3.6.1.74</ecNumber>
    </recommendedName>
    <alternativeName>
        <fullName evidence="8">mRNA 5'-phosphatase</fullName>
    </alternativeName>
    <alternativeName>
        <fullName evidence="8">mRNA 5'-triphosphate monophosphatase</fullName>
    </alternativeName>
</protein>
<dbReference type="Pfam" id="PF02940">
    <property type="entry name" value="mRNA_triPase"/>
    <property type="match status" value="1"/>
</dbReference>
<evidence type="ECO:0000256" key="5">
    <source>
        <dbReference type="ARBA" id="ARBA00022801"/>
    </source>
</evidence>
<evidence type="ECO:0000256" key="8">
    <source>
        <dbReference type="RuleBase" id="RU367053"/>
    </source>
</evidence>
<dbReference type="AlphaFoldDB" id="A0A511KLX3"/>
<dbReference type="InterPro" id="IPR033469">
    <property type="entry name" value="CYTH-like_dom_sf"/>
</dbReference>
<keyword evidence="4 8" id="KW-0507">mRNA processing</keyword>
<dbReference type="OrthoDB" id="272147at2759"/>
<reference evidence="11 12" key="1">
    <citation type="submission" date="2019-07" db="EMBL/GenBank/DDBJ databases">
        <title>Rhodotorula toruloides NBRC10032 genome sequencing.</title>
        <authorList>
            <person name="Shida Y."/>
            <person name="Takaku H."/>
            <person name="Ogasawara W."/>
            <person name="Mori K."/>
        </authorList>
    </citation>
    <scope>NUCLEOTIDE SEQUENCE [LARGE SCALE GENOMIC DNA]</scope>
    <source>
        <strain evidence="11 12">NBRC10032</strain>
    </source>
</reference>
<feature type="compositionally biased region" description="Polar residues" evidence="9">
    <location>
        <begin position="64"/>
        <end position="74"/>
    </location>
</feature>
<dbReference type="CDD" id="cd07470">
    <property type="entry name" value="CYTH-like_mRNA_RTPase"/>
    <property type="match status" value="1"/>
</dbReference>
<dbReference type="InterPro" id="IPR004206">
    <property type="entry name" value="mRNA_triPase_Cet1"/>
</dbReference>
<evidence type="ECO:0000256" key="9">
    <source>
        <dbReference type="SAM" id="MobiDB-lite"/>
    </source>
</evidence>
<dbReference type="GO" id="GO:0004651">
    <property type="term" value="F:polynucleotide 5'-phosphatase activity"/>
    <property type="evidence" value="ECO:0007669"/>
    <property type="project" value="UniProtKB-UniRule"/>
</dbReference>
<evidence type="ECO:0000256" key="3">
    <source>
        <dbReference type="ARBA" id="ARBA00006345"/>
    </source>
</evidence>
<gene>
    <name evidence="11" type="ORF">Rt10032_c14g5395</name>
</gene>